<keyword evidence="3" id="KW-1185">Reference proteome</keyword>
<protein>
    <submittedName>
        <fullName evidence="2">Uncharacterized protein</fullName>
    </submittedName>
</protein>
<gene>
    <name evidence="2" type="ORF">AWC38_SpisGene5946</name>
</gene>
<dbReference type="OrthoDB" id="5982327at2759"/>
<name>A0A2B4SLK5_STYPI</name>
<evidence type="ECO:0000313" key="2">
    <source>
        <dbReference type="EMBL" id="PFX29295.1"/>
    </source>
</evidence>
<comment type="caution">
    <text evidence="2">The sequence shown here is derived from an EMBL/GenBank/DDBJ whole genome shotgun (WGS) entry which is preliminary data.</text>
</comment>
<dbReference type="Proteomes" id="UP000225706">
    <property type="component" value="Unassembled WGS sequence"/>
</dbReference>
<feature type="region of interest" description="Disordered" evidence="1">
    <location>
        <begin position="151"/>
        <end position="211"/>
    </location>
</feature>
<dbReference type="AlphaFoldDB" id="A0A2B4SLK5"/>
<proteinExistence type="predicted"/>
<feature type="compositionally biased region" description="Polar residues" evidence="1">
    <location>
        <begin position="157"/>
        <end position="180"/>
    </location>
</feature>
<evidence type="ECO:0000256" key="1">
    <source>
        <dbReference type="SAM" id="MobiDB-lite"/>
    </source>
</evidence>
<accession>A0A2B4SLK5</accession>
<organism evidence="2 3">
    <name type="scientific">Stylophora pistillata</name>
    <name type="common">Smooth cauliflower coral</name>
    <dbReference type="NCBI Taxonomy" id="50429"/>
    <lineage>
        <taxon>Eukaryota</taxon>
        <taxon>Metazoa</taxon>
        <taxon>Cnidaria</taxon>
        <taxon>Anthozoa</taxon>
        <taxon>Hexacorallia</taxon>
        <taxon>Scleractinia</taxon>
        <taxon>Astrocoeniina</taxon>
        <taxon>Pocilloporidae</taxon>
        <taxon>Stylophora</taxon>
    </lineage>
</organism>
<reference evidence="3" key="1">
    <citation type="journal article" date="2017" name="bioRxiv">
        <title>Comparative analysis of the genomes of Stylophora pistillata and Acropora digitifera provides evidence for extensive differences between species of corals.</title>
        <authorList>
            <person name="Voolstra C.R."/>
            <person name="Li Y."/>
            <person name="Liew Y.J."/>
            <person name="Baumgarten S."/>
            <person name="Zoccola D."/>
            <person name="Flot J.-F."/>
            <person name="Tambutte S."/>
            <person name="Allemand D."/>
            <person name="Aranda M."/>
        </authorList>
    </citation>
    <scope>NUCLEOTIDE SEQUENCE [LARGE SCALE GENOMIC DNA]</scope>
</reference>
<dbReference type="EMBL" id="LSMT01000068">
    <property type="protein sequence ID" value="PFX29295.1"/>
    <property type="molecule type" value="Genomic_DNA"/>
</dbReference>
<sequence>MVDDLLRALGEFKANMEYRNVDFNADKNKQYEAVRKAMTRKYSSGDVDLFGPEETTAIPEDVEESQSKELVEKVKSEKALIKKGYSRVMEKIKALRLKFCNAVTTGSRSGSGKLVMEFYDVMVKIWEGSPSTEPLSFGVQSSVLHDHEKQLGEENASDTSSDLSFQADQSPQGGETSSDQSRSLKRPRSSSPVVQLIDNRRKHMERQLSSAKRDQILIDEAREDNKSRKDLAESMLQSNQVFAQFMHAVSSSMMCIAQTMSRLFEMLAHALALPEQGMTQPSYTAVPFVSQPLRSALNFHFILSISSLEDNSSRSRP</sequence>
<evidence type="ECO:0000313" key="3">
    <source>
        <dbReference type="Proteomes" id="UP000225706"/>
    </source>
</evidence>